<dbReference type="AlphaFoldDB" id="A0A830BKS1"/>
<evidence type="ECO:0000313" key="2">
    <source>
        <dbReference type="EMBL" id="GFP85274.1"/>
    </source>
</evidence>
<evidence type="ECO:0000313" key="3">
    <source>
        <dbReference type="Proteomes" id="UP000653305"/>
    </source>
</evidence>
<accession>A0A830BKS1</accession>
<dbReference type="Proteomes" id="UP000653305">
    <property type="component" value="Unassembled WGS sequence"/>
</dbReference>
<proteinExistence type="predicted"/>
<evidence type="ECO:0000256" key="1">
    <source>
        <dbReference type="SAM" id="MobiDB-lite"/>
    </source>
</evidence>
<keyword evidence="3" id="KW-1185">Reference proteome</keyword>
<organism evidence="2 3">
    <name type="scientific">Phtheirospermum japonicum</name>
    <dbReference type="NCBI Taxonomy" id="374723"/>
    <lineage>
        <taxon>Eukaryota</taxon>
        <taxon>Viridiplantae</taxon>
        <taxon>Streptophyta</taxon>
        <taxon>Embryophyta</taxon>
        <taxon>Tracheophyta</taxon>
        <taxon>Spermatophyta</taxon>
        <taxon>Magnoliopsida</taxon>
        <taxon>eudicotyledons</taxon>
        <taxon>Gunneridae</taxon>
        <taxon>Pentapetalae</taxon>
        <taxon>asterids</taxon>
        <taxon>lamiids</taxon>
        <taxon>Lamiales</taxon>
        <taxon>Orobanchaceae</taxon>
        <taxon>Orobanchaceae incertae sedis</taxon>
        <taxon>Phtheirospermum</taxon>
    </lineage>
</organism>
<reference evidence="2" key="1">
    <citation type="submission" date="2020-07" db="EMBL/GenBank/DDBJ databases">
        <title>Ethylene signaling mediates host invasion by parasitic plants.</title>
        <authorList>
            <person name="Yoshida S."/>
        </authorList>
    </citation>
    <scope>NUCLEOTIDE SEQUENCE</scope>
    <source>
        <strain evidence="2">Okayama</strain>
    </source>
</reference>
<comment type="caution">
    <text evidence="2">The sequence shown here is derived from an EMBL/GenBank/DDBJ whole genome shotgun (WGS) entry which is preliminary data.</text>
</comment>
<name>A0A830BKS1_9LAMI</name>
<protein>
    <submittedName>
        <fullName evidence="2">Ethylene-responsive transcription factor erf061</fullName>
    </submittedName>
</protein>
<feature type="compositionally biased region" description="Basic residues" evidence="1">
    <location>
        <begin position="18"/>
        <end position="29"/>
    </location>
</feature>
<sequence>MGGGDKAAVEQGQGVAGHLRHGGGRRLRLRQGGVQASRRVRATQFPEPARPAPIGYRRPGPPGMLENCRGC</sequence>
<gene>
    <name evidence="2" type="ORF">PHJA_000671100</name>
</gene>
<feature type="region of interest" description="Disordered" evidence="1">
    <location>
        <begin position="1"/>
        <end position="71"/>
    </location>
</feature>
<dbReference type="EMBL" id="BMAC01000102">
    <property type="protein sequence ID" value="GFP85274.1"/>
    <property type="molecule type" value="Genomic_DNA"/>
</dbReference>